<dbReference type="Proteomes" id="UP000073601">
    <property type="component" value="Unassembled WGS sequence"/>
</dbReference>
<name>A0A128EY49_9GAMM</name>
<protein>
    <submittedName>
        <fullName evidence="1">Uncharacterized protein</fullName>
    </submittedName>
</protein>
<organism evidence="1 2">
    <name type="scientific">Grimontia marina</name>
    <dbReference type="NCBI Taxonomy" id="646534"/>
    <lineage>
        <taxon>Bacteria</taxon>
        <taxon>Pseudomonadati</taxon>
        <taxon>Pseudomonadota</taxon>
        <taxon>Gammaproteobacteria</taxon>
        <taxon>Vibrionales</taxon>
        <taxon>Vibrionaceae</taxon>
        <taxon>Grimontia</taxon>
    </lineage>
</organism>
<evidence type="ECO:0000313" key="2">
    <source>
        <dbReference type="Proteomes" id="UP000073601"/>
    </source>
</evidence>
<dbReference type="RefSeq" id="WP_157515479.1">
    <property type="nucleotide sequence ID" value="NZ_CAWRCI010000006.1"/>
</dbReference>
<dbReference type="OrthoDB" id="9792284at2"/>
<reference evidence="2" key="1">
    <citation type="submission" date="2016-02" db="EMBL/GenBank/DDBJ databases">
        <authorList>
            <person name="Rodrigo-Torres Lidia"/>
            <person name="Arahal R.David."/>
        </authorList>
    </citation>
    <scope>NUCLEOTIDE SEQUENCE [LARGE SCALE GENOMIC DNA]</scope>
    <source>
        <strain evidence="2">CECT 8713</strain>
    </source>
</reference>
<sequence>MAKDPIIVGGFVEDYITMVPFQSSGVFSICDLAGKPERKTIKTAIQDGCF</sequence>
<keyword evidence="2" id="KW-1185">Reference proteome</keyword>
<evidence type="ECO:0000313" key="1">
    <source>
        <dbReference type="EMBL" id="CZF79502.1"/>
    </source>
</evidence>
<accession>A0A128EY49</accession>
<dbReference type="AlphaFoldDB" id="A0A128EY49"/>
<gene>
    <name evidence="1" type="ORF">GMA8713_01004</name>
</gene>
<proteinExistence type="predicted"/>
<dbReference type="EMBL" id="FIZY01000006">
    <property type="protein sequence ID" value="CZF79502.1"/>
    <property type="molecule type" value="Genomic_DNA"/>
</dbReference>